<reference evidence="2" key="1">
    <citation type="submission" date="2021-03" db="EMBL/GenBank/DDBJ databases">
        <title>Draft genome sequence of rust myrtle Austropuccinia psidii MF-1, a brazilian biotype.</title>
        <authorList>
            <person name="Quecine M.C."/>
            <person name="Pachon D.M.R."/>
            <person name="Bonatelli M.L."/>
            <person name="Correr F.H."/>
            <person name="Franceschini L.M."/>
            <person name="Leite T.F."/>
            <person name="Margarido G.R.A."/>
            <person name="Almeida C.A."/>
            <person name="Ferrarezi J.A."/>
            <person name="Labate C.A."/>
        </authorList>
    </citation>
    <scope>NUCLEOTIDE SEQUENCE</scope>
    <source>
        <strain evidence="2">MF-1</strain>
    </source>
</reference>
<keyword evidence="3" id="KW-1185">Reference proteome</keyword>
<organism evidence="2 3">
    <name type="scientific">Austropuccinia psidii MF-1</name>
    <dbReference type="NCBI Taxonomy" id="1389203"/>
    <lineage>
        <taxon>Eukaryota</taxon>
        <taxon>Fungi</taxon>
        <taxon>Dikarya</taxon>
        <taxon>Basidiomycota</taxon>
        <taxon>Pucciniomycotina</taxon>
        <taxon>Pucciniomycetes</taxon>
        <taxon>Pucciniales</taxon>
        <taxon>Sphaerophragmiaceae</taxon>
        <taxon>Austropuccinia</taxon>
    </lineage>
</organism>
<sequence length="105" mass="11906">MKPQPQGHALDNPYQKDIKPDVLLDNKSRSPSQYQDEDNMTSSEKEALNNLPEASTLPQLSVIEEYNNMELIHYIDGLFIDVPSTPDYWSSARLNTASKGHSSIW</sequence>
<name>A0A9Q3BU74_9BASI</name>
<dbReference type="AlphaFoldDB" id="A0A9Q3BU74"/>
<gene>
    <name evidence="2" type="ORF">O181_010646</name>
</gene>
<evidence type="ECO:0000313" key="3">
    <source>
        <dbReference type="Proteomes" id="UP000765509"/>
    </source>
</evidence>
<feature type="region of interest" description="Disordered" evidence="1">
    <location>
        <begin position="1"/>
        <end position="53"/>
    </location>
</feature>
<comment type="caution">
    <text evidence="2">The sequence shown here is derived from an EMBL/GenBank/DDBJ whole genome shotgun (WGS) entry which is preliminary data.</text>
</comment>
<feature type="compositionally biased region" description="Basic and acidic residues" evidence="1">
    <location>
        <begin position="14"/>
        <end position="28"/>
    </location>
</feature>
<accession>A0A9Q3BU74</accession>
<dbReference type="EMBL" id="AVOT02002604">
    <property type="protein sequence ID" value="MBW0470931.1"/>
    <property type="molecule type" value="Genomic_DNA"/>
</dbReference>
<dbReference type="Proteomes" id="UP000765509">
    <property type="component" value="Unassembled WGS sequence"/>
</dbReference>
<proteinExistence type="predicted"/>
<evidence type="ECO:0000313" key="2">
    <source>
        <dbReference type="EMBL" id="MBW0470931.1"/>
    </source>
</evidence>
<evidence type="ECO:0000256" key="1">
    <source>
        <dbReference type="SAM" id="MobiDB-lite"/>
    </source>
</evidence>
<protein>
    <submittedName>
        <fullName evidence="2">Uncharacterized protein</fullName>
    </submittedName>
</protein>